<dbReference type="Proteomes" id="UP001338125">
    <property type="component" value="Unassembled WGS sequence"/>
</dbReference>
<dbReference type="SUPFAM" id="SSF103473">
    <property type="entry name" value="MFS general substrate transporter"/>
    <property type="match status" value="1"/>
</dbReference>
<keyword evidence="3 8" id="KW-0812">Transmembrane</keyword>
<keyword evidence="2" id="KW-0813">Transport</keyword>
<dbReference type="PRINTS" id="PR01036">
    <property type="entry name" value="TCRTETB"/>
</dbReference>
<feature type="compositionally biased region" description="Low complexity" evidence="7">
    <location>
        <begin position="29"/>
        <end position="38"/>
    </location>
</feature>
<evidence type="ECO:0000256" key="4">
    <source>
        <dbReference type="ARBA" id="ARBA00022989"/>
    </source>
</evidence>
<evidence type="ECO:0000256" key="7">
    <source>
        <dbReference type="SAM" id="MobiDB-lite"/>
    </source>
</evidence>
<evidence type="ECO:0000313" key="11">
    <source>
        <dbReference type="Proteomes" id="UP001338125"/>
    </source>
</evidence>
<proteinExistence type="predicted"/>
<feature type="transmembrane region" description="Helical" evidence="8">
    <location>
        <begin position="176"/>
        <end position="194"/>
    </location>
</feature>
<evidence type="ECO:0000256" key="2">
    <source>
        <dbReference type="ARBA" id="ARBA00022448"/>
    </source>
</evidence>
<feature type="region of interest" description="Disordered" evidence="7">
    <location>
        <begin position="1"/>
        <end position="38"/>
    </location>
</feature>
<dbReference type="InterPro" id="IPR011701">
    <property type="entry name" value="MFS"/>
</dbReference>
<comment type="caution">
    <text evidence="10">The sequence shown here is derived from an EMBL/GenBank/DDBJ whole genome shotgun (WGS) entry which is preliminary data.</text>
</comment>
<evidence type="ECO:0000259" key="9">
    <source>
        <dbReference type="PROSITE" id="PS50850"/>
    </source>
</evidence>
<name>A0ABR0SV40_9HYPO</name>
<feature type="transmembrane region" description="Helical" evidence="8">
    <location>
        <begin position="88"/>
        <end position="106"/>
    </location>
</feature>
<feature type="transmembrane region" description="Helical" evidence="8">
    <location>
        <begin position="389"/>
        <end position="410"/>
    </location>
</feature>
<accession>A0ABR0SV40</accession>
<keyword evidence="5 8" id="KW-0472">Membrane</keyword>
<dbReference type="CDD" id="cd17502">
    <property type="entry name" value="MFS_Azr1_MDR_like"/>
    <property type="match status" value="1"/>
</dbReference>
<evidence type="ECO:0000256" key="1">
    <source>
        <dbReference type="ARBA" id="ARBA00004141"/>
    </source>
</evidence>
<feature type="transmembrane region" description="Helical" evidence="8">
    <location>
        <begin position="299"/>
        <end position="322"/>
    </location>
</feature>
<dbReference type="PANTHER" id="PTHR23501:SF187">
    <property type="entry name" value="MAJOR FACILITATOR SUPERFAMILY (MFS) PROFILE DOMAIN-CONTAINING PROTEIN"/>
    <property type="match status" value="1"/>
</dbReference>
<evidence type="ECO:0000313" key="10">
    <source>
        <dbReference type="EMBL" id="KAK5996027.1"/>
    </source>
</evidence>
<feature type="transmembrane region" description="Helical" evidence="8">
    <location>
        <begin position="206"/>
        <end position="226"/>
    </location>
</feature>
<reference evidence="10 11" key="1">
    <citation type="submission" date="2024-01" db="EMBL/GenBank/DDBJ databases">
        <title>Complete genome of Cladobotryum mycophilum ATHUM6906.</title>
        <authorList>
            <person name="Christinaki A.C."/>
            <person name="Myridakis A.I."/>
            <person name="Kouvelis V.N."/>
        </authorList>
    </citation>
    <scope>NUCLEOTIDE SEQUENCE [LARGE SCALE GENOMIC DNA]</scope>
    <source>
        <strain evidence="10 11">ATHUM6906</strain>
    </source>
</reference>
<sequence>MSEPEKQQSQEDGQRHESIATESDTQVQSSSPSTELELETLPKTRYNTGFWLTFSGLCFTGLISALDGSILSTSLPSIVAELKGGDNYVWVVNVYFLTSAAFQPLYGQLADLWGRRYVMILATAIFLFGSGLCGGANSMDMLIWGRAVQGIGAGGINMLIDMIICDLVPMRERGNFIGLLFLFVSIGTTSGPIIGGALTDNVSWRWVFYINLPLGGLALAVLVFFLQVKWKKELSTVERLKRIDVVGNILLIPLEPGKHRHPLVLGFVGLIIFFWWERSRWCAYPVMPVHHFQSRTSSAAFFISFMAMLLSFWFVYFYPVYFQSVLGDSPTKSGIHLLPFQLTFPIFAAVGGGIVSKTGRYKPVHIVATILATLGIGLSSILNEGSHKAIWVVFQMLAGAGLGCMISTTLQAVQAGLPESEVATSTATWSFIRSLGTIWGVSIPSAVFNNRFDQLSHRFDPSLRDDFTRGKAYEHATAQFVKSFDPPTRAVIIDAYTDALRRVWLISIAFSIITVLSCFVERELELRTELDSDFGLAEGKKENAESAEAKV</sequence>
<evidence type="ECO:0000256" key="6">
    <source>
        <dbReference type="ARBA" id="ARBA00023180"/>
    </source>
</evidence>
<keyword evidence="11" id="KW-1185">Reference proteome</keyword>
<evidence type="ECO:0000256" key="8">
    <source>
        <dbReference type="SAM" id="Phobius"/>
    </source>
</evidence>
<keyword evidence="4 8" id="KW-1133">Transmembrane helix</keyword>
<feature type="transmembrane region" description="Helical" evidence="8">
    <location>
        <begin position="334"/>
        <end position="355"/>
    </location>
</feature>
<evidence type="ECO:0000256" key="5">
    <source>
        <dbReference type="ARBA" id="ARBA00023136"/>
    </source>
</evidence>
<dbReference type="InterPro" id="IPR020846">
    <property type="entry name" value="MFS_dom"/>
</dbReference>
<feature type="transmembrane region" description="Helical" evidence="8">
    <location>
        <begin position="143"/>
        <end position="164"/>
    </location>
</feature>
<organism evidence="10 11">
    <name type="scientific">Cladobotryum mycophilum</name>
    <dbReference type="NCBI Taxonomy" id="491253"/>
    <lineage>
        <taxon>Eukaryota</taxon>
        <taxon>Fungi</taxon>
        <taxon>Dikarya</taxon>
        <taxon>Ascomycota</taxon>
        <taxon>Pezizomycotina</taxon>
        <taxon>Sordariomycetes</taxon>
        <taxon>Hypocreomycetidae</taxon>
        <taxon>Hypocreales</taxon>
        <taxon>Hypocreaceae</taxon>
        <taxon>Cladobotryum</taxon>
    </lineage>
</organism>
<dbReference type="PROSITE" id="PS50850">
    <property type="entry name" value="MFS"/>
    <property type="match status" value="1"/>
</dbReference>
<feature type="domain" description="Major facilitator superfamily (MFS) profile" evidence="9">
    <location>
        <begin position="53"/>
        <end position="525"/>
    </location>
</feature>
<feature type="compositionally biased region" description="Basic and acidic residues" evidence="7">
    <location>
        <begin position="1"/>
        <end position="19"/>
    </location>
</feature>
<feature type="transmembrane region" description="Helical" evidence="8">
    <location>
        <begin position="503"/>
        <end position="520"/>
    </location>
</feature>
<evidence type="ECO:0000256" key="3">
    <source>
        <dbReference type="ARBA" id="ARBA00022692"/>
    </source>
</evidence>
<gene>
    <name evidence="10" type="ORF">PT974_04450</name>
</gene>
<comment type="subcellular location">
    <subcellularLocation>
        <location evidence="1">Membrane</location>
        <topology evidence="1">Multi-pass membrane protein</topology>
    </subcellularLocation>
</comment>
<protein>
    <submittedName>
        <fullName evidence="10">MFS-type efflux transporter phmH</fullName>
    </submittedName>
</protein>
<keyword evidence="6" id="KW-0325">Glycoprotein</keyword>
<feature type="transmembrane region" description="Helical" evidence="8">
    <location>
        <begin position="118"/>
        <end position="137"/>
    </location>
</feature>
<dbReference type="InterPro" id="IPR036259">
    <property type="entry name" value="MFS_trans_sf"/>
</dbReference>
<feature type="transmembrane region" description="Helical" evidence="8">
    <location>
        <begin position="262"/>
        <end position="279"/>
    </location>
</feature>
<feature type="transmembrane region" description="Helical" evidence="8">
    <location>
        <begin position="49"/>
        <end position="68"/>
    </location>
</feature>
<dbReference type="Pfam" id="PF07690">
    <property type="entry name" value="MFS_1"/>
    <property type="match status" value="1"/>
</dbReference>
<dbReference type="Gene3D" id="1.20.1250.20">
    <property type="entry name" value="MFS general substrate transporter like domains"/>
    <property type="match status" value="1"/>
</dbReference>
<dbReference type="PANTHER" id="PTHR23501">
    <property type="entry name" value="MAJOR FACILITATOR SUPERFAMILY"/>
    <property type="match status" value="1"/>
</dbReference>
<dbReference type="EMBL" id="JAVFKD010000004">
    <property type="protein sequence ID" value="KAK5996027.1"/>
    <property type="molecule type" value="Genomic_DNA"/>
</dbReference>
<feature type="transmembrane region" description="Helical" evidence="8">
    <location>
        <begin position="361"/>
        <end position="382"/>
    </location>
</feature>